<gene>
    <name evidence="6" type="ORF">FSB_LOCUS59284</name>
</gene>
<dbReference type="PANTHER" id="PTHR12446">
    <property type="entry name" value="TESMIN/TSO1-RELATED"/>
    <property type="match status" value="1"/>
</dbReference>
<feature type="region of interest" description="Disordered" evidence="4">
    <location>
        <begin position="545"/>
        <end position="654"/>
    </location>
</feature>
<dbReference type="Pfam" id="PF03638">
    <property type="entry name" value="TCR"/>
    <property type="match status" value="2"/>
</dbReference>
<feature type="region of interest" description="Disordered" evidence="4">
    <location>
        <begin position="404"/>
        <end position="475"/>
    </location>
</feature>
<reference evidence="6" key="1">
    <citation type="submission" date="2018-02" db="EMBL/GenBank/DDBJ databases">
        <authorList>
            <person name="Cohen D.B."/>
            <person name="Kent A.D."/>
        </authorList>
    </citation>
    <scope>NUCLEOTIDE SEQUENCE</scope>
</reference>
<feature type="compositionally biased region" description="Polar residues" evidence="4">
    <location>
        <begin position="572"/>
        <end position="600"/>
    </location>
</feature>
<feature type="region of interest" description="Disordered" evidence="4">
    <location>
        <begin position="488"/>
        <end position="510"/>
    </location>
</feature>
<organism evidence="6">
    <name type="scientific">Fagus sylvatica</name>
    <name type="common">Beechnut</name>
    <dbReference type="NCBI Taxonomy" id="28930"/>
    <lineage>
        <taxon>Eukaryota</taxon>
        <taxon>Viridiplantae</taxon>
        <taxon>Streptophyta</taxon>
        <taxon>Embryophyta</taxon>
        <taxon>Tracheophyta</taxon>
        <taxon>Spermatophyta</taxon>
        <taxon>Magnoliopsida</taxon>
        <taxon>eudicotyledons</taxon>
        <taxon>Gunneridae</taxon>
        <taxon>Pentapetalae</taxon>
        <taxon>rosids</taxon>
        <taxon>fabids</taxon>
        <taxon>Fagales</taxon>
        <taxon>Fagaceae</taxon>
        <taxon>Fagus</taxon>
    </lineage>
</organism>
<dbReference type="InterPro" id="IPR033467">
    <property type="entry name" value="Tesmin/TSO1-like_CXC"/>
</dbReference>
<feature type="compositionally biased region" description="Low complexity" evidence="4">
    <location>
        <begin position="62"/>
        <end position="95"/>
    </location>
</feature>
<dbReference type="EMBL" id="OIVN01006359">
    <property type="protein sequence ID" value="SPD31402.1"/>
    <property type="molecule type" value="Genomic_DNA"/>
</dbReference>
<dbReference type="PANTHER" id="PTHR12446:SF49">
    <property type="entry name" value="CRC DOMAIN-CONTAINING PROTEIN"/>
    <property type="match status" value="1"/>
</dbReference>
<keyword evidence="3" id="KW-0539">Nucleus</keyword>
<evidence type="ECO:0000256" key="4">
    <source>
        <dbReference type="SAM" id="MobiDB-lite"/>
    </source>
</evidence>
<feature type="domain" description="CRC" evidence="5">
    <location>
        <begin position="137"/>
        <end position="263"/>
    </location>
</feature>
<dbReference type="SMART" id="SM01114">
    <property type="entry name" value="CXC"/>
    <property type="match status" value="2"/>
</dbReference>
<feature type="compositionally biased region" description="Polar residues" evidence="4">
    <location>
        <begin position="499"/>
        <end position="510"/>
    </location>
</feature>
<comment type="subcellular location">
    <subcellularLocation>
        <location evidence="1">Nucleus</location>
    </subcellularLocation>
</comment>
<feature type="compositionally biased region" description="Basic and acidic residues" evidence="4">
    <location>
        <begin position="404"/>
        <end position="415"/>
    </location>
</feature>
<dbReference type="AlphaFoldDB" id="A0A2N9J2J0"/>
<sequence>MEPEEANSDSAPKNPARQLDFTAALRGLENVGLKECQDSQNQLKSKPQLQLQLQPQPPQPRSPAQLKLPLMLQLQSQGPQPQLQPQAAMPPQLQARPPPVHRTLPVHKLPIPTLQATESPKSRARPNAEAKDSTPKKQKQCNCRSSRCLKLYCECFAAGICCENCNCKNCQNNVENEAARKEAVGATLERNPNAFRPKIASSPHESRDSKIQEDAVEVQVVGKHSKGCHCKKSGCLKKYCECFQANVLCSENCKCKECKNFEGSQERRALFHADHNAVSHIQQAANAAINGAIGTSGYGTAQVPTKRKRHEHFFRMGAKDQPIHMSAQCQLENYLRASAASSSSSCLLSIPVSCTANAAVSGSSKLKYRSTLADIVQLQDAKDLCSLSVVLSAEAAMTLAGKRDQLDRGTERKNIETSIALTTQESEDGEKGHGSQKAIPGNHLSRNQVDRDGSIDSGSDGVDMDNGRPMSPGTLALMCDEQDLMFTEAGSPNGLVGHGQNTSQKSSNGHGCTELYAEQERLVLTRFRDFLIRIIDCGSIRETMTSPLAKNDTGNQQKPAENGNVKSGYAETMTSPLAKTVTGSQQKPAENGNVKSGSETGSHKEANCNGIIKSPVPATAEVSSGATAVTSGNKDLSSMVGLPNGNGEIKPNTD</sequence>
<feature type="region of interest" description="Disordered" evidence="4">
    <location>
        <begin position="37"/>
        <end position="139"/>
    </location>
</feature>
<feature type="compositionally biased region" description="Polar residues" evidence="4">
    <location>
        <begin position="545"/>
        <end position="559"/>
    </location>
</feature>
<protein>
    <recommendedName>
        <fullName evidence="5">CRC domain-containing protein</fullName>
    </recommendedName>
</protein>
<evidence type="ECO:0000256" key="1">
    <source>
        <dbReference type="ARBA" id="ARBA00004123"/>
    </source>
</evidence>
<evidence type="ECO:0000259" key="5">
    <source>
        <dbReference type="PROSITE" id="PS51634"/>
    </source>
</evidence>
<dbReference type="PROSITE" id="PS51634">
    <property type="entry name" value="CRC"/>
    <property type="match status" value="1"/>
</dbReference>
<comment type="similarity">
    <text evidence="2">Belongs to the lin-54 family.</text>
</comment>
<dbReference type="GO" id="GO:0006355">
    <property type="term" value="P:regulation of DNA-templated transcription"/>
    <property type="evidence" value="ECO:0007669"/>
    <property type="project" value="TreeGrafter"/>
</dbReference>
<evidence type="ECO:0000313" key="6">
    <source>
        <dbReference type="EMBL" id="SPD31402.1"/>
    </source>
</evidence>
<dbReference type="GO" id="GO:0005634">
    <property type="term" value="C:nucleus"/>
    <property type="evidence" value="ECO:0007669"/>
    <property type="project" value="UniProtKB-SubCell"/>
</dbReference>
<feature type="compositionally biased region" description="Low complexity" evidence="4">
    <location>
        <begin position="39"/>
        <end position="54"/>
    </location>
</feature>
<evidence type="ECO:0000256" key="3">
    <source>
        <dbReference type="ARBA" id="ARBA00023242"/>
    </source>
</evidence>
<dbReference type="InterPro" id="IPR005172">
    <property type="entry name" value="CRC"/>
</dbReference>
<feature type="compositionally biased region" description="Polar residues" evidence="4">
    <location>
        <begin position="621"/>
        <end position="636"/>
    </location>
</feature>
<name>A0A2N9J2J0_FAGSY</name>
<dbReference type="InterPro" id="IPR028307">
    <property type="entry name" value="Lin-54_fam"/>
</dbReference>
<accession>A0A2N9J2J0</accession>
<proteinExistence type="inferred from homology"/>
<evidence type="ECO:0000256" key="2">
    <source>
        <dbReference type="ARBA" id="ARBA00007267"/>
    </source>
</evidence>
<feature type="compositionally biased region" description="Basic and acidic residues" evidence="4">
    <location>
        <begin position="126"/>
        <end position="135"/>
    </location>
</feature>